<sequence>MSGTATRTAPGWAVGVVTGIFALFYAYAVWSAVIYLVTLSQTTAAQGIALSVTAWIVLVLAVLVPIAAFAIAFAIGRGRGIGWLAAALFTGLALTAVFWLDMQAFTSNPSNLF</sequence>
<keyword evidence="1" id="KW-0812">Transmembrane</keyword>
<dbReference type="KEGG" id="mbet:N8K70_09845"/>
<evidence type="ECO:0000313" key="2">
    <source>
        <dbReference type="EMBL" id="WOF21694.1"/>
    </source>
</evidence>
<name>A0AA97FFX9_9MICO</name>
<evidence type="ECO:0000256" key="1">
    <source>
        <dbReference type="SAM" id="Phobius"/>
    </source>
</evidence>
<reference evidence="2 3" key="1">
    <citation type="submission" date="2023-02" db="EMBL/GenBank/DDBJ databases">
        <title>Microbacterium betulae sp. nov., isolated from birch wood.</title>
        <authorList>
            <person name="Pasciak M."/>
            <person name="Pawlik K.J."/>
            <person name="Martynowski D."/>
            <person name="Laczmanski L."/>
            <person name="Ciekot J."/>
            <person name="Szponar B."/>
            <person name="Wojcik-Fatla A."/>
            <person name="Mackiewicz B."/>
            <person name="Farian E."/>
            <person name="Cholewa G."/>
            <person name="Cholewa A."/>
            <person name="Dutkiewicz J."/>
        </authorList>
    </citation>
    <scope>NUCLEOTIDE SEQUENCE [LARGE SCALE GENOMIC DNA]</scope>
    <source>
        <strain evidence="2 3">AB</strain>
    </source>
</reference>
<keyword evidence="1" id="KW-1133">Transmembrane helix</keyword>
<accession>A0AA97FFX9</accession>
<proteinExistence type="predicted"/>
<protein>
    <submittedName>
        <fullName evidence="2">Uncharacterized protein</fullName>
    </submittedName>
</protein>
<dbReference type="Proteomes" id="UP001305498">
    <property type="component" value="Chromosome"/>
</dbReference>
<keyword evidence="1" id="KW-0472">Membrane</keyword>
<gene>
    <name evidence="2" type="ORF">N8K70_09845</name>
</gene>
<organism evidence="2 3">
    <name type="scientific">Microbacterium betulae</name>
    <dbReference type="NCBI Taxonomy" id="2981139"/>
    <lineage>
        <taxon>Bacteria</taxon>
        <taxon>Bacillati</taxon>
        <taxon>Actinomycetota</taxon>
        <taxon>Actinomycetes</taxon>
        <taxon>Micrococcales</taxon>
        <taxon>Microbacteriaceae</taxon>
        <taxon>Microbacterium</taxon>
    </lineage>
</organism>
<dbReference type="EMBL" id="CP118157">
    <property type="protein sequence ID" value="WOF21694.1"/>
    <property type="molecule type" value="Genomic_DNA"/>
</dbReference>
<dbReference type="RefSeq" id="WP_317138171.1">
    <property type="nucleotide sequence ID" value="NZ_CP118157.1"/>
</dbReference>
<feature type="transmembrane region" description="Helical" evidence="1">
    <location>
        <begin position="49"/>
        <end position="75"/>
    </location>
</feature>
<feature type="transmembrane region" description="Helical" evidence="1">
    <location>
        <begin position="81"/>
        <end position="100"/>
    </location>
</feature>
<keyword evidence="3" id="KW-1185">Reference proteome</keyword>
<evidence type="ECO:0000313" key="3">
    <source>
        <dbReference type="Proteomes" id="UP001305498"/>
    </source>
</evidence>
<dbReference type="AlphaFoldDB" id="A0AA97FFX9"/>
<feature type="transmembrane region" description="Helical" evidence="1">
    <location>
        <begin position="12"/>
        <end position="37"/>
    </location>
</feature>